<dbReference type="AlphaFoldDB" id="A0ABD3B5E9"/>
<keyword evidence="4" id="KW-1185">Reference proteome</keyword>
<feature type="transmembrane region" description="Helical" evidence="2">
    <location>
        <begin position="234"/>
        <end position="256"/>
    </location>
</feature>
<gene>
    <name evidence="3" type="ORF">ACH5RR_001854</name>
</gene>
<keyword evidence="2" id="KW-1133">Transmembrane helix</keyword>
<sequence>MHITRFVADALGVVTICLVFVLVLLGLLCVLYSFYFHNRIKGFTELGYFSGPWIIRISLIFLATWWGIGEILRLNLLRRDGRLLNDLTVKCQETLCKIYIVSNVGFAEPCVFLTLVFLLRASLQRSGALSPKWNGRTAGYVLLYCVPVFVLQLIVILIGPEFNEEIYLHRLPPYFTRTSATSKTRHNDDVTFCTYPLLSTLILGIFNTILSAYLFLLGRQILHVVINKGLQKRVYTLICSAVCLIPLRVLFLGLSVRFKPELLLFETLAFLAFLSLWCCVVLGICLLVYFPVADSLALRNLQKDIEARRRVSDELNDTVSLIANQSPVDESLVSSPGRNSVASTKRGSISFRTMEKGEISGAFVELSLFSPSQHSTPPGSPRLGWPMLPPAQTQP</sequence>
<name>A0ABD3B5E9_9GENT</name>
<feature type="region of interest" description="Disordered" evidence="1">
    <location>
        <begin position="372"/>
        <end position="395"/>
    </location>
</feature>
<feature type="transmembrane region" description="Helical" evidence="2">
    <location>
        <begin position="12"/>
        <end position="34"/>
    </location>
</feature>
<evidence type="ECO:0000313" key="3">
    <source>
        <dbReference type="EMBL" id="KAL3538488.1"/>
    </source>
</evidence>
<protein>
    <submittedName>
        <fullName evidence="3">Uncharacterized protein</fullName>
    </submittedName>
</protein>
<accession>A0ABD3B5E9</accession>
<dbReference type="PANTHER" id="PTHR34116:SF2">
    <property type="entry name" value="THH1_TOM1_TOM3 DOMAIN-CONTAINING PROTEIN"/>
    <property type="match status" value="1"/>
</dbReference>
<comment type="caution">
    <text evidence="3">The sequence shown here is derived from an EMBL/GenBank/DDBJ whole genome shotgun (WGS) entry which is preliminary data.</text>
</comment>
<dbReference type="EMBL" id="JBJUIK010000001">
    <property type="protein sequence ID" value="KAL3538488.1"/>
    <property type="molecule type" value="Genomic_DNA"/>
</dbReference>
<feature type="transmembrane region" description="Helical" evidence="2">
    <location>
        <begin position="98"/>
        <end position="119"/>
    </location>
</feature>
<dbReference type="PIRSF" id="PIRSF031277">
    <property type="entry name" value="UCP031277"/>
    <property type="match status" value="1"/>
</dbReference>
<dbReference type="InterPro" id="IPR016971">
    <property type="entry name" value="UCP031277"/>
</dbReference>
<feature type="transmembrane region" description="Helical" evidence="2">
    <location>
        <begin position="197"/>
        <end position="222"/>
    </location>
</feature>
<dbReference type="PANTHER" id="PTHR34116">
    <property type="entry name" value="PLASMINOGEN ACTIVATOR INHIBITOR"/>
    <property type="match status" value="1"/>
</dbReference>
<feature type="transmembrane region" description="Helical" evidence="2">
    <location>
        <begin position="268"/>
        <end position="290"/>
    </location>
</feature>
<evidence type="ECO:0000256" key="2">
    <source>
        <dbReference type="SAM" id="Phobius"/>
    </source>
</evidence>
<feature type="transmembrane region" description="Helical" evidence="2">
    <location>
        <begin position="46"/>
        <end position="68"/>
    </location>
</feature>
<evidence type="ECO:0000256" key="1">
    <source>
        <dbReference type="SAM" id="MobiDB-lite"/>
    </source>
</evidence>
<reference evidence="3 4" key="1">
    <citation type="submission" date="2024-11" db="EMBL/GenBank/DDBJ databases">
        <title>A near-complete genome assembly of Cinchona calisaya.</title>
        <authorList>
            <person name="Lian D.C."/>
            <person name="Zhao X.W."/>
            <person name="Wei L."/>
        </authorList>
    </citation>
    <scope>NUCLEOTIDE SEQUENCE [LARGE SCALE GENOMIC DNA]</scope>
    <source>
        <tissue evidence="3">Nenye</tissue>
    </source>
</reference>
<feature type="transmembrane region" description="Helical" evidence="2">
    <location>
        <begin position="140"/>
        <end position="159"/>
    </location>
</feature>
<keyword evidence="2" id="KW-0812">Transmembrane</keyword>
<evidence type="ECO:0000313" key="4">
    <source>
        <dbReference type="Proteomes" id="UP001630127"/>
    </source>
</evidence>
<organism evidence="3 4">
    <name type="scientific">Cinchona calisaya</name>
    <dbReference type="NCBI Taxonomy" id="153742"/>
    <lineage>
        <taxon>Eukaryota</taxon>
        <taxon>Viridiplantae</taxon>
        <taxon>Streptophyta</taxon>
        <taxon>Embryophyta</taxon>
        <taxon>Tracheophyta</taxon>
        <taxon>Spermatophyta</taxon>
        <taxon>Magnoliopsida</taxon>
        <taxon>eudicotyledons</taxon>
        <taxon>Gunneridae</taxon>
        <taxon>Pentapetalae</taxon>
        <taxon>asterids</taxon>
        <taxon>lamiids</taxon>
        <taxon>Gentianales</taxon>
        <taxon>Rubiaceae</taxon>
        <taxon>Cinchonoideae</taxon>
        <taxon>Cinchoneae</taxon>
        <taxon>Cinchona</taxon>
    </lineage>
</organism>
<keyword evidence="2" id="KW-0472">Membrane</keyword>
<proteinExistence type="predicted"/>
<dbReference type="Proteomes" id="UP001630127">
    <property type="component" value="Unassembled WGS sequence"/>
</dbReference>